<keyword evidence="2" id="KW-1185">Reference proteome</keyword>
<gene>
    <name evidence="1" type="ORF">NSJP_2220</name>
</gene>
<evidence type="ECO:0000313" key="1">
    <source>
        <dbReference type="EMBL" id="SLM48392.1"/>
    </source>
</evidence>
<dbReference type="EMBL" id="LT828648">
    <property type="protein sequence ID" value="SLM48392.1"/>
    <property type="molecule type" value="Genomic_DNA"/>
</dbReference>
<accession>A0A1W1I5V5</accession>
<name>A0A1W1I5V5_9BACT</name>
<dbReference type="Proteomes" id="UP000192042">
    <property type="component" value="Chromosome I"/>
</dbReference>
<evidence type="ECO:0000313" key="2">
    <source>
        <dbReference type="Proteomes" id="UP000192042"/>
    </source>
</evidence>
<dbReference type="AlphaFoldDB" id="A0A1W1I5V5"/>
<protein>
    <submittedName>
        <fullName evidence="1">Uncharacterized protein</fullName>
    </submittedName>
</protein>
<dbReference type="KEGG" id="nja:NSJP_2220"/>
<organism evidence="1 2">
    <name type="scientific">Nitrospira japonica</name>
    <dbReference type="NCBI Taxonomy" id="1325564"/>
    <lineage>
        <taxon>Bacteria</taxon>
        <taxon>Pseudomonadati</taxon>
        <taxon>Nitrospirota</taxon>
        <taxon>Nitrospiria</taxon>
        <taxon>Nitrospirales</taxon>
        <taxon>Nitrospiraceae</taxon>
        <taxon>Nitrospira</taxon>
    </lineage>
</organism>
<reference evidence="1 2" key="1">
    <citation type="submission" date="2017-03" db="EMBL/GenBank/DDBJ databases">
        <authorList>
            <person name="Afonso C.L."/>
            <person name="Miller P.J."/>
            <person name="Scott M.A."/>
            <person name="Spackman E."/>
            <person name="Goraichik I."/>
            <person name="Dimitrov K.M."/>
            <person name="Suarez D.L."/>
            <person name="Swayne D.E."/>
        </authorList>
    </citation>
    <scope>NUCLEOTIDE SEQUENCE [LARGE SCALE GENOMIC DNA]</scope>
    <source>
        <strain evidence="1">Genome sequencing of Nitrospira japonica strain NJ11</strain>
    </source>
</reference>
<sequence length="58" mass="6441">MTDKGSIATGMAKDTIREIKEWQAIMDHLRNLPVKNPGELPVIQVDERAVEVRAINAA</sequence>
<proteinExistence type="predicted"/>